<keyword evidence="2" id="KW-1133">Transmembrane helix</keyword>
<dbReference type="RefSeq" id="WP_369743529.1">
    <property type="nucleotide sequence ID" value="NZ_CP165718.1"/>
</dbReference>
<evidence type="ECO:0000256" key="2">
    <source>
        <dbReference type="SAM" id="Phobius"/>
    </source>
</evidence>
<dbReference type="Gene3D" id="3.30.700.10">
    <property type="entry name" value="Glycoprotein, Type 4 Pilin"/>
    <property type="match status" value="1"/>
</dbReference>
<protein>
    <submittedName>
        <fullName evidence="3">Type IV pilin protein</fullName>
    </submittedName>
</protein>
<dbReference type="InterPro" id="IPR045584">
    <property type="entry name" value="Pilin-like"/>
</dbReference>
<accession>A0AB39XAI3</accession>
<dbReference type="GO" id="GO:0015628">
    <property type="term" value="P:protein secretion by the type II secretion system"/>
    <property type="evidence" value="ECO:0007669"/>
    <property type="project" value="InterPro"/>
</dbReference>
<sequence>MQVKKRLAGITLIELMIVVAILGILGSIAYPNYVDYVRASRRADAITELLKLQLAQEEYRLRNSSYASIADLGANPSSEFYSFSASNIGAETYTLTATATGAQALDTDCAAMSIDQNDAKTPADCWR</sequence>
<evidence type="ECO:0000256" key="1">
    <source>
        <dbReference type="ARBA" id="ARBA00022481"/>
    </source>
</evidence>
<keyword evidence="2" id="KW-0472">Membrane</keyword>
<dbReference type="Pfam" id="PF07963">
    <property type="entry name" value="N_methyl"/>
    <property type="match status" value="1"/>
</dbReference>
<keyword evidence="2" id="KW-0812">Transmembrane</keyword>
<keyword evidence="1" id="KW-0488">Methylation</keyword>
<dbReference type="PROSITE" id="PS00409">
    <property type="entry name" value="PROKAR_NTER_METHYL"/>
    <property type="match status" value="1"/>
</dbReference>
<dbReference type="InterPro" id="IPR000983">
    <property type="entry name" value="Bac_GSPG_pilin"/>
</dbReference>
<dbReference type="SUPFAM" id="SSF54523">
    <property type="entry name" value="Pili subunits"/>
    <property type="match status" value="1"/>
</dbReference>
<reference evidence="3" key="1">
    <citation type="submission" date="2024-07" db="EMBL/GenBank/DDBJ databases">
        <title>Whole genome sequence of bacterial strains from algal surface.</title>
        <authorList>
            <person name="Kumar P."/>
        </authorList>
    </citation>
    <scope>NUCLEOTIDE SEQUENCE</scope>
    <source>
        <strain evidence="3">PP-1MA</strain>
    </source>
</reference>
<dbReference type="AlphaFoldDB" id="A0AB39XAI3"/>
<dbReference type="GO" id="GO:0043683">
    <property type="term" value="P:type IV pilus assembly"/>
    <property type="evidence" value="ECO:0007669"/>
    <property type="project" value="InterPro"/>
</dbReference>
<dbReference type="PANTHER" id="PTHR30093:SF47">
    <property type="entry name" value="TYPE IV PILUS NON-CORE MINOR PILIN PILE"/>
    <property type="match status" value="1"/>
</dbReference>
<dbReference type="PRINTS" id="PR00813">
    <property type="entry name" value="BCTERIALGSPG"/>
</dbReference>
<proteinExistence type="predicted"/>
<dbReference type="Pfam" id="PF16732">
    <property type="entry name" value="ComP_DUS"/>
    <property type="match status" value="1"/>
</dbReference>
<gene>
    <name evidence="3" type="ORF">AB8S08_03030</name>
</gene>
<evidence type="ECO:0000313" key="3">
    <source>
        <dbReference type="EMBL" id="XDV10191.1"/>
    </source>
</evidence>
<dbReference type="InterPro" id="IPR012902">
    <property type="entry name" value="N_methyl_site"/>
</dbReference>
<dbReference type="PANTHER" id="PTHR30093">
    <property type="entry name" value="GENERAL SECRETION PATHWAY PROTEIN G"/>
    <property type="match status" value="1"/>
</dbReference>
<dbReference type="NCBIfam" id="TIGR02532">
    <property type="entry name" value="IV_pilin_GFxxxE"/>
    <property type="match status" value="1"/>
</dbReference>
<organism evidence="3">
    <name type="scientific">Pseudidiomarina sp. PP-1MA</name>
    <dbReference type="NCBI Taxonomy" id="3237706"/>
    <lineage>
        <taxon>Bacteria</taxon>
        <taxon>Pseudomonadati</taxon>
        <taxon>Pseudomonadota</taxon>
        <taxon>Gammaproteobacteria</taxon>
        <taxon>Alteromonadales</taxon>
        <taxon>Idiomarinaceae</taxon>
        <taxon>Pseudidiomarina</taxon>
    </lineage>
</organism>
<dbReference type="InterPro" id="IPR031982">
    <property type="entry name" value="PilE-like"/>
</dbReference>
<name>A0AB39XAI3_9GAMM</name>
<feature type="transmembrane region" description="Helical" evidence="2">
    <location>
        <begin position="7"/>
        <end position="30"/>
    </location>
</feature>
<dbReference type="EMBL" id="CP165718">
    <property type="protein sequence ID" value="XDV10191.1"/>
    <property type="molecule type" value="Genomic_DNA"/>
</dbReference>
<dbReference type="GO" id="GO:0015627">
    <property type="term" value="C:type II protein secretion system complex"/>
    <property type="evidence" value="ECO:0007669"/>
    <property type="project" value="InterPro"/>
</dbReference>